<keyword evidence="2" id="KW-0808">Transferase</keyword>
<evidence type="ECO:0000313" key="3">
    <source>
        <dbReference type="Proteomes" id="UP000266287"/>
    </source>
</evidence>
<dbReference type="InterPro" id="IPR000182">
    <property type="entry name" value="GNAT_dom"/>
</dbReference>
<proteinExistence type="predicted"/>
<dbReference type="Gene3D" id="3.40.630.30">
    <property type="match status" value="1"/>
</dbReference>
<accession>A0A399FZ42</accession>
<dbReference type="Proteomes" id="UP000266287">
    <property type="component" value="Unassembled WGS sequence"/>
</dbReference>
<feature type="domain" description="N-acetyltransferase" evidence="1">
    <location>
        <begin position="14"/>
        <end position="209"/>
    </location>
</feature>
<dbReference type="EMBL" id="NDHY01000003">
    <property type="protein sequence ID" value="RII00522.1"/>
    <property type="molecule type" value="Genomic_DNA"/>
</dbReference>
<protein>
    <submittedName>
        <fullName evidence="2">N-acetyltransferase</fullName>
    </submittedName>
</protein>
<dbReference type="CDD" id="cd04301">
    <property type="entry name" value="NAT_SF"/>
    <property type="match status" value="1"/>
</dbReference>
<evidence type="ECO:0000313" key="2">
    <source>
        <dbReference type="EMBL" id="RII00522.1"/>
    </source>
</evidence>
<organism evidence="2 3">
    <name type="scientific">candidate division NPL-UPA2 bacterium Unc8</name>
    <dbReference type="NCBI Taxonomy" id="1980939"/>
    <lineage>
        <taxon>Bacteria</taxon>
    </lineage>
</organism>
<name>A0A399FZ42_UNCN2</name>
<comment type="caution">
    <text evidence="2">The sequence shown here is derived from an EMBL/GenBank/DDBJ whole genome shotgun (WGS) entry which is preliminary data.</text>
</comment>
<dbReference type="AlphaFoldDB" id="A0A399FZ42"/>
<dbReference type="GO" id="GO:0016747">
    <property type="term" value="F:acyltransferase activity, transferring groups other than amino-acyl groups"/>
    <property type="evidence" value="ECO:0007669"/>
    <property type="project" value="InterPro"/>
</dbReference>
<dbReference type="Pfam" id="PF13673">
    <property type="entry name" value="Acetyltransf_10"/>
    <property type="match status" value="1"/>
</dbReference>
<sequence>MGTQQSKSHKSKTYLIREFRTSSDLNDAYECFVSSFYHIQWPIIDEANSQFIKDIILWYHHIGSKTFVAEFEGRVRGVLVGSFRPGLAAAGRALVTITKMLCHMIAGHYQLSALAKKHLFQLFRSFLPYIYLHPHSKAETLLLISHKEYRGGIGRALMDAWIAEVRSNGIQTATVSTDSAMSWDFYERYGYRRVREFDYAAYKYSLPTKNVKGYIYLMDVSPSGR</sequence>
<reference evidence="2 3" key="1">
    <citation type="submission" date="2018-08" db="EMBL/GenBank/DDBJ databases">
        <title>Draft genome of candidate division NPL-UPA2 bacterium Unc8 that adapted to ultra-basic serpentinizing groundwater.</title>
        <authorList>
            <person name="Ishii S."/>
            <person name="Suzuki S."/>
            <person name="Nealson K.H."/>
        </authorList>
    </citation>
    <scope>NUCLEOTIDE SEQUENCE [LARGE SCALE GENOMIC DNA]</scope>
    <source>
        <strain evidence="2">Unc8</strain>
    </source>
</reference>
<dbReference type="PROSITE" id="PS51186">
    <property type="entry name" value="GNAT"/>
    <property type="match status" value="1"/>
</dbReference>
<gene>
    <name evidence="2" type="ORF">B9J77_01985</name>
</gene>
<dbReference type="SUPFAM" id="SSF55729">
    <property type="entry name" value="Acyl-CoA N-acyltransferases (Nat)"/>
    <property type="match status" value="1"/>
</dbReference>
<evidence type="ECO:0000259" key="1">
    <source>
        <dbReference type="PROSITE" id="PS51186"/>
    </source>
</evidence>
<dbReference type="InterPro" id="IPR016181">
    <property type="entry name" value="Acyl_CoA_acyltransferase"/>
</dbReference>